<dbReference type="Gene3D" id="3.40.50.150">
    <property type="entry name" value="Vaccinia Virus protein VP39"/>
    <property type="match status" value="1"/>
</dbReference>
<keyword evidence="12" id="KW-1185">Reference proteome</keyword>
<evidence type="ECO:0000256" key="7">
    <source>
        <dbReference type="ARBA" id="ARBA00030809"/>
    </source>
</evidence>
<evidence type="ECO:0000256" key="8">
    <source>
        <dbReference type="PROSITE-ProRule" id="PRU01026"/>
    </source>
</evidence>
<organism evidence="11 12">
    <name type="scientific">Paenibacillus cookii</name>
    <dbReference type="NCBI Taxonomy" id="157839"/>
    <lineage>
        <taxon>Bacteria</taxon>
        <taxon>Bacillati</taxon>
        <taxon>Bacillota</taxon>
        <taxon>Bacilli</taxon>
        <taxon>Bacillales</taxon>
        <taxon>Paenibacillaceae</taxon>
        <taxon>Paenibacillus</taxon>
    </lineage>
</organism>
<comment type="similarity">
    <text evidence="8">Belongs to the class I-like SAM-binding methyltransferase superfamily. rRNA adenine N(6)-methyltransferase family.</text>
</comment>
<name>A0ABQ4LSQ7_9BACL</name>
<evidence type="ECO:0000256" key="5">
    <source>
        <dbReference type="ARBA" id="ARBA00022884"/>
    </source>
</evidence>
<keyword evidence="4 8" id="KW-0949">S-adenosyl-L-methionine</keyword>
<dbReference type="Proteomes" id="UP000680638">
    <property type="component" value="Unassembled WGS sequence"/>
</dbReference>
<feature type="binding site" evidence="8">
    <location>
        <position position="26"/>
    </location>
    <ligand>
        <name>S-adenosyl-L-methionine</name>
        <dbReference type="ChEBI" id="CHEBI:59789"/>
    </ligand>
</feature>
<keyword evidence="3 8" id="KW-0808">Transferase</keyword>
<protein>
    <recommendedName>
        <fullName evidence="1">rRNA adenine N-6-methyltransferase</fullName>
    </recommendedName>
    <alternativeName>
        <fullName evidence="7">Erythromycin resistance protein</fullName>
    </alternativeName>
    <alternativeName>
        <fullName evidence="6">Macrolide-lincosamide-streptogramin B resistance protein</fullName>
    </alternativeName>
</protein>
<feature type="binding site" evidence="8">
    <location>
        <position position="97"/>
    </location>
    <ligand>
        <name>S-adenosyl-L-methionine</name>
        <dbReference type="ChEBI" id="CHEBI:59789"/>
    </ligand>
</feature>
<keyword evidence="2 8" id="KW-0489">Methyltransferase</keyword>
<evidence type="ECO:0000256" key="2">
    <source>
        <dbReference type="ARBA" id="ARBA00022603"/>
    </source>
</evidence>
<accession>A0ABQ4LSQ7</accession>
<gene>
    <name evidence="11" type="ORF">J21TS3_06120</name>
</gene>
<dbReference type="Pfam" id="PF00398">
    <property type="entry name" value="RrnaAD"/>
    <property type="match status" value="1"/>
</dbReference>
<dbReference type="PANTHER" id="PTHR11727:SF7">
    <property type="entry name" value="DIMETHYLADENOSINE TRANSFERASE-RELATED"/>
    <property type="match status" value="1"/>
</dbReference>
<reference evidence="11 12" key="1">
    <citation type="submission" date="2021-03" db="EMBL/GenBank/DDBJ databases">
        <title>Antimicrobial resistance genes in bacteria isolated from Japanese honey, and their potential for conferring macrolide and lincosamide resistance in the American foulbrood pathogen Paenibacillus larvae.</title>
        <authorList>
            <person name="Okamoto M."/>
            <person name="Kumagai M."/>
            <person name="Kanamori H."/>
            <person name="Takamatsu D."/>
        </authorList>
    </citation>
    <scope>NUCLEOTIDE SEQUENCE [LARGE SCALE GENOMIC DNA]</scope>
    <source>
        <strain evidence="11 12">J21TS3</strain>
    </source>
</reference>
<dbReference type="PANTHER" id="PTHR11727">
    <property type="entry name" value="DIMETHYLADENOSINE TRANSFERASE"/>
    <property type="match status" value="1"/>
</dbReference>
<keyword evidence="5 8" id="KW-0694">RNA-binding</keyword>
<evidence type="ECO:0000313" key="11">
    <source>
        <dbReference type="EMBL" id="GIO65791.1"/>
    </source>
</evidence>
<dbReference type="PROSITE" id="PS01131">
    <property type="entry name" value="RRNA_A_DIMETH"/>
    <property type="match status" value="1"/>
</dbReference>
<comment type="caution">
    <text evidence="11">The sequence shown here is derived from an EMBL/GenBank/DDBJ whole genome shotgun (WGS) entry which is preliminary data.</text>
</comment>
<dbReference type="RefSeq" id="WP_212947516.1">
    <property type="nucleotide sequence ID" value="NZ_BORW01000002.1"/>
</dbReference>
<feature type="binding site" evidence="8">
    <location>
        <position position="72"/>
    </location>
    <ligand>
        <name>S-adenosyl-L-methionine</name>
        <dbReference type="ChEBI" id="CHEBI:59789"/>
    </ligand>
</feature>
<proteinExistence type="inferred from homology"/>
<dbReference type="InterPro" id="IPR029063">
    <property type="entry name" value="SAM-dependent_MTases_sf"/>
</dbReference>
<evidence type="ECO:0000259" key="10">
    <source>
        <dbReference type="SMART" id="SM00650"/>
    </source>
</evidence>
<dbReference type="SMART" id="SM00650">
    <property type="entry name" value="rADc"/>
    <property type="match status" value="1"/>
</dbReference>
<dbReference type="NCBIfam" id="NF000499">
    <property type="entry name" value="Erm23S_rRNA_broad"/>
    <property type="match status" value="1"/>
</dbReference>
<feature type="binding site" evidence="8">
    <location>
        <position position="113"/>
    </location>
    <ligand>
        <name>S-adenosyl-L-methionine</name>
        <dbReference type="ChEBI" id="CHEBI:59789"/>
    </ligand>
</feature>
<dbReference type="PROSITE" id="PS51689">
    <property type="entry name" value="SAM_RNA_A_N6_MT"/>
    <property type="match status" value="1"/>
</dbReference>
<dbReference type="SUPFAM" id="SSF53335">
    <property type="entry name" value="S-adenosyl-L-methionine-dependent methyltransferases"/>
    <property type="match status" value="1"/>
</dbReference>
<feature type="region of interest" description="Disordered" evidence="9">
    <location>
        <begin position="1"/>
        <end position="21"/>
    </location>
</feature>
<dbReference type="InterPro" id="IPR020598">
    <property type="entry name" value="rRNA_Ade_methylase_Trfase_N"/>
</dbReference>
<dbReference type="InterPro" id="IPR023165">
    <property type="entry name" value="rRNA_Ade_diMease-like_C"/>
</dbReference>
<feature type="binding site" evidence="8">
    <location>
        <position position="51"/>
    </location>
    <ligand>
        <name>S-adenosyl-L-methionine</name>
        <dbReference type="ChEBI" id="CHEBI:59789"/>
    </ligand>
</feature>
<evidence type="ECO:0000256" key="3">
    <source>
        <dbReference type="ARBA" id="ARBA00022679"/>
    </source>
</evidence>
<evidence type="ECO:0000256" key="6">
    <source>
        <dbReference type="ARBA" id="ARBA00029941"/>
    </source>
</evidence>
<dbReference type="InterPro" id="IPR001737">
    <property type="entry name" value="KsgA/Erm"/>
</dbReference>
<dbReference type="InterPro" id="IPR020596">
    <property type="entry name" value="rRNA_Ade_Mease_Trfase_CS"/>
</dbReference>
<evidence type="ECO:0000256" key="4">
    <source>
        <dbReference type="ARBA" id="ARBA00022691"/>
    </source>
</evidence>
<dbReference type="EMBL" id="BORW01000002">
    <property type="protein sequence ID" value="GIO65791.1"/>
    <property type="molecule type" value="Genomic_DNA"/>
</dbReference>
<evidence type="ECO:0000256" key="1">
    <source>
        <dbReference type="ARBA" id="ARBA00016505"/>
    </source>
</evidence>
<dbReference type="CDD" id="cd02440">
    <property type="entry name" value="AdoMet_MTases"/>
    <property type="match status" value="1"/>
</dbReference>
<evidence type="ECO:0000256" key="9">
    <source>
        <dbReference type="SAM" id="MobiDB-lite"/>
    </source>
</evidence>
<feature type="binding site" evidence="8">
    <location>
        <position position="24"/>
    </location>
    <ligand>
        <name>S-adenosyl-L-methionine</name>
        <dbReference type="ChEBI" id="CHEBI:59789"/>
    </ligand>
</feature>
<evidence type="ECO:0000313" key="12">
    <source>
        <dbReference type="Proteomes" id="UP000680638"/>
    </source>
</evidence>
<dbReference type="Gene3D" id="1.10.8.100">
    <property type="entry name" value="Ribosomal RNA adenine dimethylase-like, domain 2"/>
    <property type="match status" value="1"/>
</dbReference>
<sequence>MISKNDNRRGKRSWGDTPQFSGQHLLHHKKTIQEIVAAAKVGRQDTVLDLGAGKGALTAVLNQKAGKVLAVEIDRRFVDILKQKILPYPNTQVIHEDILNMRLPKEPFIVVSNIPYSITTPILKKLLSKPSSGFQRGVIVMEKGAAKRFTAKTAKDPYIVAWRMWFDIRYVKDIPRQSFAPPPKVDSALVAISRKAKPIVPMKDYPVFWGMAEHVLKNPGLSVDLALRGLFTAPQIKHVKRSLGARGDLPVASLSEHHWGIVFESMVRHVPKFRWPKAKKEKFGCF</sequence>
<feature type="domain" description="Ribosomal RNA adenine methylase transferase N-terminal" evidence="10">
    <location>
        <begin position="31"/>
        <end position="196"/>
    </location>
</feature>